<proteinExistence type="predicted"/>
<evidence type="ECO:0000313" key="2">
    <source>
        <dbReference type="Proteomes" id="UP000828390"/>
    </source>
</evidence>
<dbReference type="AlphaFoldDB" id="A0A9D3YB33"/>
<accession>A0A9D3YB33</accession>
<sequence length="73" mass="8282">MKQLNPLRIQHNLVYISSWRFAAAWVVFNHGERRLATSCRTHTSGAAHQGCHPITKPIYLLTGVSYFSEAERG</sequence>
<comment type="caution">
    <text evidence="1">The sequence shown here is derived from an EMBL/GenBank/DDBJ whole genome shotgun (WGS) entry which is preliminary data.</text>
</comment>
<keyword evidence="2" id="KW-1185">Reference proteome</keyword>
<name>A0A9D3YB33_DREPO</name>
<gene>
    <name evidence="1" type="ORF">DPMN_084479</name>
</gene>
<reference evidence="1" key="1">
    <citation type="journal article" date="2019" name="bioRxiv">
        <title>The Genome of the Zebra Mussel, Dreissena polymorpha: A Resource for Invasive Species Research.</title>
        <authorList>
            <person name="McCartney M.A."/>
            <person name="Auch B."/>
            <person name="Kono T."/>
            <person name="Mallez S."/>
            <person name="Zhang Y."/>
            <person name="Obille A."/>
            <person name="Becker A."/>
            <person name="Abrahante J.E."/>
            <person name="Garbe J."/>
            <person name="Badalamenti J.P."/>
            <person name="Herman A."/>
            <person name="Mangelson H."/>
            <person name="Liachko I."/>
            <person name="Sullivan S."/>
            <person name="Sone E.D."/>
            <person name="Koren S."/>
            <person name="Silverstein K.A.T."/>
            <person name="Beckman K.B."/>
            <person name="Gohl D.M."/>
        </authorList>
    </citation>
    <scope>NUCLEOTIDE SEQUENCE</scope>
    <source>
        <strain evidence="1">Duluth1</strain>
        <tissue evidence="1">Whole animal</tissue>
    </source>
</reference>
<dbReference type="EMBL" id="JAIWYP010000016">
    <property type="protein sequence ID" value="KAH3696995.1"/>
    <property type="molecule type" value="Genomic_DNA"/>
</dbReference>
<reference evidence="1" key="2">
    <citation type="submission" date="2020-11" db="EMBL/GenBank/DDBJ databases">
        <authorList>
            <person name="McCartney M.A."/>
            <person name="Auch B."/>
            <person name="Kono T."/>
            <person name="Mallez S."/>
            <person name="Becker A."/>
            <person name="Gohl D.M."/>
            <person name="Silverstein K.A.T."/>
            <person name="Koren S."/>
            <person name="Bechman K.B."/>
            <person name="Herman A."/>
            <person name="Abrahante J.E."/>
            <person name="Garbe J."/>
        </authorList>
    </citation>
    <scope>NUCLEOTIDE SEQUENCE</scope>
    <source>
        <strain evidence="1">Duluth1</strain>
        <tissue evidence="1">Whole animal</tissue>
    </source>
</reference>
<protein>
    <submittedName>
        <fullName evidence="1">Uncharacterized protein</fullName>
    </submittedName>
</protein>
<organism evidence="1 2">
    <name type="scientific">Dreissena polymorpha</name>
    <name type="common">Zebra mussel</name>
    <name type="synonym">Mytilus polymorpha</name>
    <dbReference type="NCBI Taxonomy" id="45954"/>
    <lineage>
        <taxon>Eukaryota</taxon>
        <taxon>Metazoa</taxon>
        <taxon>Spiralia</taxon>
        <taxon>Lophotrochozoa</taxon>
        <taxon>Mollusca</taxon>
        <taxon>Bivalvia</taxon>
        <taxon>Autobranchia</taxon>
        <taxon>Heteroconchia</taxon>
        <taxon>Euheterodonta</taxon>
        <taxon>Imparidentia</taxon>
        <taxon>Neoheterodontei</taxon>
        <taxon>Myida</taxon>
        <taxon>Dreissenoidea</taxon>
        <taxon>Dreissenidae</taxon>
        <taxon>Dreissena</taxon>
    </lineage>
</organism>
<evidence type="ECO:0000313" key="1">
    <source>
        <dbReference type="EMBL" id="KAH3696995.1"/>
    </source>
</evidence>
<dbReference type="Proteomes" id="UP000828390">
    <property type="component" value="Unassembled WGS sequence"/>
</dbReference>